<evidence type="ECO:0000313" key="1">
    <source>
        <dbReference type="EMBL" id="GIQ87591.1"/>
    </source>
</evidence>
<gene>
    <name evidence="1" type="ORF">KIPB_009660</name>
</gene>
<name>A0A9K3D3Z1_9EUKA</name>
<proteinExistence type="predicted"/>
<reference evidence="1 2" key="1">
    <citation type="journal article" date="2018" name="PLoS ONE">
        <title>The draft genome of Kipferlia bialata reveals reductive genome evolution in fornicate parasites.</title>
        <authorList>
            <person name="Tanifuji G."/>
            <person name="Takabayashi S."/>
            <person name="Kume K."/>
            <person name="Takagi M."/>
            <person name="Nakayama T."/>
            <person name="Kamikawa R."/>
            <person name="Inagaki Y."/>
            <person name="Hashimoto T."/>
        </authorList>
    </citation>
    <scope>NUCLEOTIDE SEQUENCE [LARGE SCALE GENOMIC DNA]</scope>
    <source>
        <strain evidence="1">NY0173</strain>
    </source>
</reference>
<comment type="caution">
    <text evidence="1">The sequence shown here is derived from an EMBL/GenBank/DDBJ whole genome shotgun (WGS) entry which is preliminary data.</text>
</comment>
<accession>A0A9K3D3Z1</accession>
<keyword evidence="2" id="KW-1185">Reference proteome</keyword>
<dbReference type="EMBL" id="BDIP01003351">
    <property type="protein sequence ID" value="GIQ87591.1"/>
    <property type="molecule type" value="Genomic_DNA"/>
</dbReference>
<protein>
    <submittedName>
        <fullName evidence="1">Uncharacterized protein</fullName>
    </submittedName>
</protein>
<dbReference type="AlphaFoldDB" id="A0A9K3D3Z1"/>
<organism evidence="1 2">
    <name type="scientific">Kipferlia bialata</name>
    <dbReference type="NCBI Taxonomy" id="797122"/>
    <lineage>
        <taxon>Eukaryota</taxon>
        <taxon>Metamonada</taxon>
        <taxon>Carpediemonas-like organisms</taxon>
        <taxon>Kipferlia</taxon>
    </lineage>
</organism>
<dbReference type="Proteomes" id="UP000265618">
    <property type="component" value="Unassembled WGS sequence"/>
</dbReference>
<sequence length="26" mass="2953">MEDPLVDYVTVTGFDPSVKPFLKKLN</sequence>
<feature type="non-terminal residue" evidence="1">
    <location>
        <position position="26"/>
    </location>
</feature>
<evidence type="ECO:0000313" key="2">
    <source>
        <dbReference type="Proteomes" id="UP000265618"/>
    </source>
</evidence>